<evidence type="ECO:0000256" key="1">
    <source>
        <dbReference type="ARBA" id="ARBA00022679"/>
    </source>
</evidence>
<evidence type="ECO:0008006" key="4">
    <source>
        <dbReference type="Google" id="ProtNLM"/>
    </source>
</evidence>
<name>X1TTT1_9ZZZZ</name>
<dbReference type="AlphaFoldDB" id="X1TTT1"/>
<evidence type="ECO:0000256" key="2">
    <source>
        <dbReference type="SAM" id="Coils"/>
    </source>
</evidence>
<feature type="coiled-coil region" evidence="2">
    <location>
        <begin position="158"/>
        <end position="185"/>
    </location>
</feature>
<dbReference type="GO" id="GO:0009103">
    <property type="term" value="P:lipopolysaccharide biosynthetic process"/>
    <property type="evidence" value="ECO:0007669"/>
    <property type="project" value="TreeGrafter"/>
</dbReference>
<protein>
    <recommendedName>
        <fullName evidence="4">Glycosyl transferase family 1 domain-containing protein</fullName>
    </recommendedName>
</protein>
<keyword evidence="1" id="KW-0808">Transferase</keyword>
<accession>X1TTT1</accession>
<sequence length="202" mass="22965">RYNALKKRLSQVPEEGIKILYFELHSPWRKGGDIVEKVMRKVLNERTNVRLVIRAGRTNRLNKLPRTTCFPGWISDEDIVRLYDSCDILFAPSRGGAFELNVLEALARGLVVVTSNCPSIIEYATEALIIKAKGQVPVLKRNPIHTGFGPDPDPEHAYELVNYAIDNLEELKKKAEDLAPEIRQKYTWRKSAEKIANILGKL</sequence>
<dbReference type="PANTHER" id="PTHR46401:SF2">
    <property type="entry name" value="GLYCOSYLTRANSFERASE WBBK-RELATED"/>
    <property type="match status" value="1"/>
</dbReference>
<dbReference type="EMBL" id="BARW01020708">
    <property type="protein sequence ID" value="GAI94791.1"/>
    <property type="molecule type" value="Genomic_DNA"/>
</dbReference>
<reference evidence="3" key="1">
    <citation type="journal article" date="2014" name="Front. Microbiol.">
        <title>High frequency of phylogenetically diverse reductive dehalogenase-homologous genes in deep subseafloor sedimentary metagenomes.</title>
        <authorList>
            <person name="Kawai M."/>
            <person name="Futagami T."/>
            <person name="Toyoda A."/>
            <person name="Takaki Y."/>
            <person name="Nishi S."/>
            <person name="Hori S."/>
            <person name="Arai W."/>
            <person name="Tsubouchi T."/>
            <person name="Morono Y."/>
            <person name="Uchiyama I."/>
            <person name="Ito T."/>
            <person name="Fujiyama A."/>
            <person name="Inagaki F."/>
            <person name="Takami H."/>
        </authorList>
    </citation>
    <scope>NUCLEOTIDE SEQUENCE</scope>
    <source>
        <strain evidence="3">Expedition CK06-06</strain>
    </source>
</reference>
<feature type="non-terminal residue" evidence="3">
    <location>
        <position position="1"/>
    </location>
</feature>
<organism evidence="3">
    <name type="scientific">marine sediment metagenome</name>
    <dbReference type="NCBI Taxonomy" id="412755"/>
    <lineage>
        <taxon>unclassified sequences</taxon>
        <taxon>metagenomes</taxon>
        <taxon>ecological metagenomes</taxon>
    </lineage>
</organism>
<dbReference type="SUPFAM" id="SSF53756">
    <property type="entry name" value="UDP-Glycosyltransferase/glycogen phosphorylase"/>
    <property type="match status" value="1"/>
</dbReference>
<evidence type="ECO:0000313" key="3">
    <source>
        <dbReference type="EMBL" id="GAI94791.1"/>
    </source>
</evidence>
<gene>
    <name evidence="3" type="ORF">S12H4_34934</name>
</gene>
<dbReference type="Gene3D" id="3.40.50.2000">
    <property type="entry name" value="Glycogen Phosphorylase B"/>
    <property type="match status" value="1"/>
</dbReference>
<proteinExistence type="predicted"/>
<dbReference type="GO" id="GO:0016757">
    <property type="term" value="F:glycosyltransferase activity"/>
    <property type="evidence" value="ECO:0007669"/>
    <property type="project" value="TreeGrafter"/>
</dbReference>
<dbReference type="Pfam" id="PF13692">
    <property type="entry name" value="Glyco_trans_1_4"/>
    <property type="match status" value="1"/>
</dbReference>
<dbReference type="PANTHER" id="PTHR46401">
    <property type="entry name" value="GLYCOSYLTRANSFERASE WBBK-RELATED"/>
    <property type="match status" value="1"/>
</dbReference>
<comment type="caution">
    <text evidence="3">The sequence shown here is derived from an EMBL/GenBank/DDBJ whole genome shotgun (WGS) entry which is preliminary data.</text>
</comment>
<keyword evidence="2" id="KW-0175">Coiled coil</keyword>
<dbReference type="CDD" id="cd03801">
    <property type="entry name" value="GT4_PimA-like"/>
    <property type="match status" value="1"/>
</dbReference>